<evidence type="ECO:0000256" key="1">
    <source>
        <dbReference type="SAM" id="MobiDB-lite"/>
    </source>
</evidence>
<dbReference type="EMBL" id="FOQH01000002">
    <property type="protein sequence ID" value="SFH79856.1"/>
    <property type="molecule type" value="Genomic_DNA"/>
</dbReference>
<feature type="compositionally biased region" description="Low complexity" evidence="1">
    <location>
        <begin position="204"/>
        <end position="236"/>
    </location>
</feature>
<dbReference type="RefSeq" id="WP_218160951.1">
    <property type="nucleotide sequence ID" value="NZ_FOQH01000002.1"/>
</dbReference>
<organism evidence="2 3">
    <name type="scientific">Albimonas pacifica</name>
    <dbReference type="NCBI Taxonomy" id="1114924"/>
    <lineage>
        <taxon>Bacteria</taxon>
        <taxon>Pseudomonadati</taxon>
        <taxon>Pseudomonadota</taxon>
        <taxon>Alphaproteobacteria</taxon>
        <taxon>Rhodobacterales</taxon>
        <taxon>Paracoccaceae</taxon>
        <taxon>Albimonas</taxon>
    </lineage>
</organism>
<keyword evidence="3" id="KW-1185">Reference proteome</keyword>
<gene>
    <name evidence="2" type="ORF">SAMN05216258_102298</name>
</gene>
<proteinExistence type="predicted"/>
<dbReference type="InterPro" id="IPR053855">
    <property type="entry name" value="DUF6931"/>
</dbReference>
<protein>
    <submittedName>
        <fullName evidence="2">Uncharacterized protein</fullName>
    </submittedName>
</protein>
<sequence length="236" mass="23737">MTRPMRFEGLRKLSPEPAAKILAGVGAVLETPVEAPARALVPEVLAELEAKGATVDMLRLLAHALPPREAVWWACLSARDLLPADRAAPTPLAAAEAWVLRPGPETRARARAALEAAHHLDDTSLCAMAASMADGTLGPGELDDYPAPPGAVAGAAHALAVLSMFRDAERAAAQGAWLVARALDIARGGGGRAPDPSLDAGSEAGTDPAPEAAADAGPGAGPGAAVRSAPGTEAAS</sequence>
<dbReference type="STRING" id="1114924.SAMN05216258_102298"/>
<dbReference type="Pfam" id="PF22011">
    <property type="entry name" value="DUF6931"/>
    <property type="match status" value="1"/>
</dbReference>
<reference evidence="2 3" key="1">
    <citation type="submission" date="2016-10" db="EMBL/GenBank/DDBJ databases">
        <authorList>
            <person name="de Groot N.N."/>
        </authorList>
    </citation>
    <scope>NUCLEOTIDE SEQUENCE [LARGE SCALE GENOMIC DNA]</scope>
    <source>
        <strain evidence="2 3">CGMCC 1.11030</strain>
    </source>
</reference>
<evidence type="ECO:0000313" key="3">
    <source>
        <dbReference type="Proteomes" id="UP000199377"/>
    </source>
</evidence>
<dbReference type="AlphaFoldDB" id="A0A1I3CZP7"/>
<dbReference type="Proteomes" id="UP000199377">
    <property type="component" value="Unassembled WGS sequence"/>
</dbReference>
<evidence type="ECO:0000313" key="2">
    <source>
        <dbReference type="EMBL" id="SFH79856.1"/>
    </source>
</evidence>
<accession>A0A1I3CZP7</accession>
<feature type="region of interest" description="Disordered" evidence="1">
    <location>
        <begin position="188"/>
        <end position="236"/>
    </location>
</feature>
<name>A0A1I3CZP7_9RHOB</name>